<dbReference type="AlphaFoldDB" id="A0A0A8K0D0"/>
<reference evidence="2 3" key="1">
    <citation type="submission" date="2014-09" db="EMBL/GenBank/DDBJ databases">
        <title>Genome sequencing of Methyloceanibacter caenitepidi Gela4.</title>
        <authorList>
            <person name="Takeuchi M."/>
            <person name="Susumu S."/>
            <person name="Kamagata Y."/>
            <person name="Oshima K."/>
            <person name="Hattori M."/>
            <person name="Iwasaki W."/>
        </authorList>
    </citation>
    <scope>NUCLEOTIDE SEQUENCE [LARGE SCALE GENOMIC DNA]</scope>
    <source>
        <strain evidence="2 3">Gela4</strain>
    </source>
</reference>
<protein>
    <submittedName>
        <fullName evidence="2">Uncharacterized protein</fullName>
    </submittedName>
</protein>
<keyword evidence="3" id="KW-1185">Reference proteome</keyword>
<name>A0A0A8K0D0_9HYPH</name>
<dbReference type="KEGG" id="mcg:GL4_0491"/>
<dbReference type="EMBL" id="AP014648">
    <property type="protein sequence ID" value="BAQ15957.1"/>
    <property type="molecule type" value="Genomic_DNA"/>
</dbReference>
<evidence type="ECO:0000256" key="1">
    <source>
        <dbReference type="SAM" id="MobiDB-lite"/>
    </source>
</evidence>
<dbReference type="Proteomes" id="UP000031643">
    <property type="component" value="Chromosome"/>
</dbReference>
<organism evidence="2 3">
    <name type="scientific">Methyloceanibacter caenitepidi</name>
    <dbReference type="NCBI Taxonomy" id="1384459"/>
    <lineage>
        <taxon>Bacteria</taxon>
        <taxon>Pseudomonadati</taxon>
        <taxon>Pseudomonadota</taxon>
        <taxon>Alphaproteobacteria</taxon>
        <taxon>Hyphomicrobiales</taxon>
        <taxon>Hyphomicrobiaceae</taxon>
        <taxon>Methyloceanibacter</taxon>
    </lineage>
</organism>
<dbReference type="STRING" id="1384459.GL4_0491"/>
<evidence type="ECO:0000313" key="2">
    <source>
        <dbReference type="EMBL" id="BAQ15957.1"/>
    </source>
</evidence>
<feature type="region of interest" description="Disordered" evidence="1">
    <location>
        <begin position="1"/>
        <end position="43"/>
    </location>
</feature>
<accession>A0A0A8K0D0</accession>
<gene>
    <name evidence="2" type="ORF">GL4_0491</name>
</gene>
<dbReference type="HOGENOM" id="CLU_3235876_0_0_5"/>
<proteinExistence type="predicted"/>
<sequence>MPFETHATMMRYVANNPSRGGAEHGPSAEHVAPDESHAQTAQA</sequence>
<evidence type="ECO:0000313" key="3">
    <source>
        <dbReference type="Proteomes" id="UP000031643"/>
    </source>
</evidence>